<dbReference type="RefSeq" id="WP_209738025.1">
    <property type="nucleotide sequence ID" value="NZ_CP072611.1"/>
</dbReference>
<sequence length="90" mass="10544">MDGKARRPKKEHTTICPKVTEQEREEASRWVRVALALGQLRFLEGDKTYPKHIWYRDDNGQFWFGFAINQIAGTYKGWPISEAEKRAAFD</sequence>
<evidence type="ECO:0000313" key="2">
    <source>
        <dbReference type="Proteomes" id="UP001597371"/>
    </source>
</evidence>
<gene>
    <name evidence="1" type="ORF">ACFSKQ_09380</name>
</gene>
<accession>A0ABW5CPG3</accession>
<comment type="caution">
    <text evidence="1">The sequence shown here is derived from an EMBL/GenBank/DDBJ whole genome shotgun (WGS) entry which is preliminary data.</text>
</comment>
<proteinExistence type="predicted"/>
<reference evidence="2" key="1">
    <citation type="journal article" date="2019" name="Int. J. Syst. Evol. Microbiol.">
        <title>The Global Catalogue of Microorganisms (GCM) 10K type strain sequencing project: providing services to taxonomists for standard genome sequencing and annotation.</title>
        <authorList>
            <consortium name="The Broad Institute Genomics Platform"/>
            <consortium name="The Broad Institute Genome Sequencing Center for Infectious Disease"/>
            <person name="Wu L."/>
            <person name="Ma J."/>
        </authorList>
    </citation>
    <scope>NUCLEOTIDE SEQUENCE [LARGE SCALE GENOMIC DNA]</scope>
    <source>
        <strain evidence="2">ZS-35-S2</strain>
    </source>
</reference>
<evidence type="ECO:0000313" key="1">
    <source>
        <dbReference type="EMBL" id="MFD2237673.1"/>
    </source>
</evidence>
<protein>
    <submittedName>
        <fullName evidence="1">Uncharacterized protein</fullName>
    </submittedName>
</protein>
<name>A0ABW5CPG3_9HYPH</name>
<organism evidence="1 2">
    <name type="scientific">Aureimonas populi</name>
    <dbReference type="NCBI Taxonomy" id="1701758"/>
    <lineage>
        <taxon>Bacteria</taxon>
        <taxon>Pseudomonadati</taxon>
        <taxon>Pseudomonadota</taxon>
        <taxon>Alphaproteobacteria</taxon>
        <taxon>Hyphomicrobiales</taxon>
        <taxon>Aurantimonadaceae</taxon>
        <taxon>Aureimonas</taxon>
    </lineage>
</organism>
<keyword evidence="2" id="KW-1185">Reference proteome</keyword>
<dbReference type="EMBL" id="JBHUIJ010000011">
    <property type="protein sequence ID" value="MFD2237673.1"/>
    <property type="molecule type" value="Genomic_DNA"/>
</dbReference>
<dbReference type="Proteomes" id="UP001597371">
    <property type="component" value="Unassembled WGS sequence"/>
</dbReference>